<dbReference type="EMBL" id="GGEC01034863">
    <property type="protein sequence ID" value="MBX15347.1"/>
    <property type="molecule type" value="Transcribed_RNA"/>
</dbReference>
<dbReference type="SMART" id="SM00382">
    <property type="entry name" value="AAA"/>
    <property type="match status" value="1"/>
</dbReference>
<dbReference type="Pfam" id="PF26429">
    <property type="entry name" value="DPBB_CI111"/>
    <property type="match status" value="1"/>
</dbReference>
<keyword evidence="1" id="KW-0547">Nucleotide-binding</keyword>
<dbReference type="GO" id="GO:0005524">
    <property type="term" value="F:ATP binding"/>
    <property type="evidence" value="ECO:0007669"/>
    <property type="project" value="UniProtKB-KW"/>
</dbReference>
<feature type="domain" description="AAA+ ATPase" evidence="4">
    <location>
        <begin position="450"/>
        <end position="586"/>
    </location>
</feature>
<dbReference type="Pfam" id="PF17862">
    <property type="entry name" value="AAA_lid_3"/>
    <property type="match status" value="1"/>
</dbReference>
<dbReference type="Gene3D" id="3.40.50.300">
    <property type="entry name" value="P-loop containing nucleotide triphosphate hydrolases"/>
    <property type="match status" value="1"/>
</dbReference>
<dbReference type="Pfam" id="PF00004">
    <property type="entry name" value="AAA"/>
    <property type="match status" value="1"/>
</dbReference>
<evidence type="ECO:0000256" key="3">
    <source>
        <dbReference type="SAM" id="MobiDB-lite"/>
    </source>
</evidence>
<dbReference type="GO" id="GO:0009507">
    <property type="term" value="C:chloroplast"/>
    <property type="evidence" value="ECO:0007669"/>
    <property type="project" value="TreeGrafter"/>
</dbReference>
<dbReference type="InterPro" id="IPR003593">
    <property type="entry name" value="AAA+_ATPase"/>
</dbReference>
<evidence type="ECO:0000256" key="1">
    <source>
        <dbReference type="ARBA" id="ARBA00022741"/>
    </source>
</evidence>
<dbReference type="InterPro" id="IPR003959">
    <property type="entry name" value="ATPase_AAA_core"/>
</dbReference>
<feature type="compositionally biased region" description="Polar residues" evidence="3">
    <location>
        <begin position="17"/>
        <end position="32"/>
    </location>
</feature>
<feature type="region of interest" description="Disordered" evidence="3">
    <location>
        <begin position="1"/>
        <end position="33"/>
    </location>
</feature>
<dbReference type="InterPro" id="IPR058958">
    <property type="entry name" value="DPBB_CI111"/>
</dbReference>
<dbReference type="Gene3D" id="1.10.8.60">
    <property type="match status" value="1"/>
</dbReference>
<protein>
    <submittedName>
        <fullName evidence="5">Calmodulin-interacting protein 111 isoform X1</fullName>
    </submittedName>
</protein>
<dbReference type="GO" id="GO:0016887">
    <property type="term" value="F:ATP hydrolysis activity"/>
    <property type="evidence" value="ECO:0007669"/>
    <property type="project" value="InterPro"/>
</dbReference>
<dbReference type="PANTHER" id="PTHR23077">
    <property type="entry name" value="AAA-FAMILY ATPASE"/>
    <property type="match status" value="1"/>
</dbReference>
<evidence type="ECO:0000313" key="5">
    <source>
        <dbReference type="EMBL" id="MBX15347.1"/>
    </source>
</evidence>
<dbReference type="CDD" id="cd19503">
    <property type="entry name" value="RecA-like_CDC48_NLV2_r1-like"/>
    <property type="match status" value="1"/>
</dbReference>
<evidence type="ECO:0000259" key="4">
    <source>
        <dbReference type="SMART" id="SM00382"/>
    </source>
</evidence>
<dbReference type="PANTHER" id="PTHR23077:SF27">
    <property type="entry name" value="ATPASE FAMILY GENE 2 PROTEIN HOMOLOG A"/>
    <property type="match status" value="1"/>
</dbReference>
<name>A0A2P2LBI6_RHIMU</name>
<dbReference type="AlphaFoldDB" id="A0A2P2LBI6"/>
<dbReference type="SUPFAM" id="SSF52540">
    <property type="entry name" value="P-loop containing nucleoside triphosphate hydrolases"/>
    <property type="match status" value="1"/>
</dbReference>
<sequence>MPSKKKHSKVASRLSKTDQSASPHTPALTSPSKFEVNEQDHALLLEEASHIYPLLIGTSAFVGHLTDIVVEQELTRRGTIWLSESAMVASSCAPGCVVSVCLPASGTRSSNIFPLSSISGEYNRQFGTESMDEKTNEVGNHFALARVSHSSKVLKDGVRLSADLSYTMGCPALGTVVFVYTVRKPTSMGLEDGNKKSCNLNDDNMSFHNCNELHLELVSFTDRVNGRNNVTSTLKLPSENTCDQSENGIVSSPQTPPCKSMLSSPSTSQIASSRCEKSISTSSRTHLDFLDIKEVLKDESMQHFHQAWVATRLHSRILICGNLVAIPMLRYHFIFRVISANKLPASTSQEPMKEVGPCSYPQTPKSVDCVKDAFLIDCETTKVHLYPPMHSTTESPKKGLPVLQVESKHLITKEGQDILKLGGLDKEYAMLKDLVASSMKNTLSSLGIRTTKGVLLHGPPGTGKTSLAQLCTHDAGVNLFSVNGPEIISQYYGESEQQMHKVFDSASQAAPSVVFIDELDAIAPARKDGSEELSQRMVATLLNLMDGINKTDGLLVIAATNRPDSIEPALRRPGRFDREIEIGVPSPQQRLDILHSLLGEVDHALSDMQIQHLAMVTHGFVGADLAALVNEAALVCLRRYNKSLKSGSLWHPRQSYIANGGCSDGLVIRSNCLSERGGVLSDFADSSTSNVLDLPISLEIQPSSLVNSTVTGSADNFEEATSCKDVSSVVKDFMFKVAFEDFNKARMKVRPSAMREV</sequence>
<organism evidence="5">
    <name type="scientific">Rhizophora mucronata</name>
    <name type="common">Asiatic mangrove</name>
    <dbReference type="NCBI Taxonomy" id="61149"/>
    <lineage>
        <taxon>Eukaryota</taxon>
        <taxon>Viridiplantae</taxon>
        <taxon>Streptophyta</taxon>
        <taxon>Embryophyta</taxon>
        <taxon>Tracheophyta</taxon>
        <taxon>Spermatophyta</taxon>
        <taxon>Magnoliopsida</taxon>
        <taxon>eudicotyledons</taxon>
        <taxon>Gunneridae</taxon>
        <taxon>Pentapetalae</taxon>
        <taxon>rosids</taxon>
        <taxon>fabids</taxon>
        <taxon>Malpighiales</taxon>
        <taxon>Rhizophoraceae</taxon>
        <taxon>Rhizophora</taxon>
    </lineage>
</organism>
<accession>A0A2P2LBI6</accession>
<dbReference type="FunFam" id="3.40.50.300:FF:001406">
    <property type="entry name" value="Putative vesicular transport protein (CDC48)"/>
    <property type="match status" value="1"/>
</dbReference>
<reference evidence="5" key="1">
    <citation type="submission" date="2018-02" db="EMBL/GenBank/DDBJ databases">
        <title>Rhizophora mucronata_Transcriptome.</title>
        <authorList>
            <person name="Meera S.P."/>
            <person name="Sreeshan A."/>
            <person name="Augustine A."/>
        </authorList>
    </citation>
    <scope>NUCLEOTIDE SEQUENCE</scope>
    <source>
        <tissue evidence="5">Leaf</tissue>
    </source>
</reference>
<dbReference type="InterPro" id="IPR027417">
    <property type="entry name" value="P-loop_NTPase"/>
</dbReference>
<feature type="compositionally biased region" description="Polar residues" evidence="3">
    <location>
        <begin position="243"/>
        <end position="253"/>
    </location>
</feature>
<keyword evidence="2" id="KW-0067">ATP-binding</keyword>
<feature type="compositionally biased region" description="Basic residues" evidence="3">
    <location>
        <begin position="1"/>
        <end position="10"/>
    </location>
</feature>
<dbReference type="InterPro" id="IPR041569">
    <property type="entry name" value="AAA_lid_3"/>
</dbReference>
<feature type="region of interest" description="Disordered" evidence="3">
    <location>
        <begin position="243"/>
        <end position="263"/>
    </location>
</feature>
<evidence type="ECO:0000256" key="2">
    <source>
        <dbReference type="ARBA" id="ARBA00022840"/>
    </source>
</evidence>
<dbReference type="InterPro" id="IPR050168">
    <property type="entry name" value="AAA_ATPase_domain"/>
</dbReference>
<proteinExistence type="predicted"/>